<organism evidence="1 2">
    <name type="scientific">Nelumbo nucifera</name>
    <name type="common">Sacred lotus</name>
    <dbReference type="NCBI Taxonomy" id="4432"/>
    <lineage>
        <taxon>Eukaryota</taxon>
        <taxon>Viridiplantae</taxon>
        <taxon>Streptophyta</taxon>
        <taxon>Embryophyta</taxon>
        <taxon>Tracheophyta</taxon>
        <taxon>Spermatophyta</taxon>
        <taxon>Magnoliopsida</taxon>
        <taxon>Proteales</taxon>
        <taxon>Nelumbonaceae</taxon>
        <taxon>Nelumbo</taxon>
    </lineage>
</organism>
<comment type="caution">
    <text evidence="1">The sequence shown here is derived from an EMBL/GenBank/DDBJ whole genome shotgun (WGS) entry which is preliminary data.</text>
</comment>
<dbReference type="Proteomes" id="UP000607653">
    <property type="component" value="Unassembled WGS sequence"/>
</dbReference>
<keyword evidence="2" id="KW-1185">Reference proteome</keyword>
<accession>A0A822Y9T6</accession>
<gene>
    <name evidence="1" type="ORF">HUJ06_030550</name>
</gene>
<evidence type="ECO:0000313" key="1">
    <source>
        <dbReference type="EMBL" id="DAD29082.1"/>
    </source>
</evidence>
<proteinExistence type="predicted"/>
<dbReference type="AlphaFoldDB" id="A0A822Y9T6"/>
<protein>
    <submittedName>
        <fullName evidence="1">Uncharacterized protein</fullName>
    </submittedName>
</protein>
<name>A0A822Y9T6_NELNU</name>
<evidence type="ECO:0000313" key="2">
    <source>
        <dbReference type="Proteomes" id="UP000607653"/>
    </source>
</evidence>
<reference evidence="1 2" key="1">
    <citation type="journal article" date="2020" name="Mol. Biol. Evol.">
        <title>Distinct Expression and Methylation Patterns for Genes with Different Fates following a Single Whole-Genome Duplication in Flowering Plants.</title>
        <authorList>
            <person name="Shi T."/>
            <person name="Rahmani R.S."/>
            <person name="Gugger P.F."/>
            <person name="Wang M."/>
            <person name="Li H."/>
            <person name="Zhang Y."/>
            <person name="Li Z."/>
            <person name="Wang Q."/>
            <person name="Van de Peer Y."/>
            <person name="Marchal K."/>
            <person name="Chen J."/>
        </authorList>
    </citation>
    <scope>NUCLEOTIDE SEQUENCE [LARGE SCALE GENOMIC DNA]</scope>
    <source>
        <tissue evidence="1">Leaf</tissue>
    </source>
</reference>
<dbReference type="EMBL" id="DUZY01000002">
    <property type="protein sequence ID" value="DAD29082.1"/>
    <property type="molecule type" value="Genomic_DNA"/>
</dbReference>
<sequence length="94" mass="10655">MGANLGGDLFPVMGILLHYHRFLMGTRSQVHQNVLSSHQRFSSLQFFKEPCGHINWHSFSASYLALRFTWPQESKQSQCSRVLGTSFPTSVHGC</sequence>